<dbReference type="EMBL" id="UINC01153819">
    <property type="protein sequence ID" value="SVD48749.1"/>
    <property type="molecule type" value="Genomic_DNA"/>
</dbReference>
<reference evidence="1" key="1">
    <citation type="submission" date="2018-05" db="EMBL/GenBank/DDBJ databases">
        <authorList>
            <person name="Lanie J.A."/>
            <person name="Ng W.-L."/>
            <person name="Kazmierczak K.M."/>
            <person name="Andrzejewski T.M."/>
            <person name="Davidsen T.M."/>
            <person name="Wayne K.J."/>
            <person name="Tettelin H."/>
            <person name="Glass J.I."/>
            <person name="Rusch D."/>
            <person name="Podicherti R."/>
            <person name="Tsui H.-C.T."/>
            <person name="Winkler M.E."/>
        </authorList>
    </citation>
    <scope>NUCLEOTIDE SEQUENCE</scope>
</reference>
<sequence>MSDIISVENVLLIVKSNGATSEIRSNSLSIKQNEKWITIGDNDGPCHMHVNNELIKRAEFVEEEKVERTSFSVRFFDENDQRVLACFFTKMYDENKNLMPERKKLYDDLREKYGQKIDIEL</sequence>
<dbReference type="InterPro" id="IPR053733">
    <property type="entry name" value="Heme_Transport_Util_sf"/>
</dbReference>
<dbReference type="InterPro" id="IPR055136">
    <property type="entry name" value="LFE_1968-like"/>
</dbReference>
<dbReference type="AlphaFoldDB" id="A0A382VQC5"/>
<evidence type="ECO:0000313" key="1">
    <source>
        <dbReference type="EMBL" id="SVD48749.1"/>
    </source>
</evidence>
<organism evidence="1">
    <name type="scientific">marine metagenome</name>
    <dbReference type="NCBI Taxonomy" id="408172"/>
    <lineage>
        <taxon>unclassified sequences</taxon>
        <taxon>metagenomes</taxon>
        <taxon>ecological metagenomes</taxon>
    </lineage>
</organism>
<dbReference type="Gene3D" id="3.40.1570.10">
    <property type="entry name" value="HemS/ChuS/ChuX like domains"/>
    <property type="match status" value="1"/>
</dbReference>
<dbReference type="Pfam" id="PF22684">
    <property type="entry name" value="LFE_1968-like"/>
    <property type="match status" value="1"/>
</dbReference>
<accession>A0A382VQC5</accession>
<name>A0A382VQC5_9ZZZZ</name>
<protein>
    <submittedName>
        <fullName evidence="1">Uncharacterized protein</fullName>
    </submittedName>
</protein>
<gene>
    <name evidence="1" type="ORF">METZ01_LOCUS401603</name>
</gene>
<proteinExistence type="predicted"/>
<dbReference type="SUPFAM" id="SSF144064">
    <property type="entry name" value="Heme iron utilization protein-like"/>
    <property type="match status" value="1"/>
</dbReference>